<comment type="similarity">
    <text evidence="2 3">Belongs to the calcineurin regulatory subunit family.</text>
</comment>
<accession>A0A7J9K9T6</accession>
<sequence>MDEKVEEIVEMKQHSLVEENQKTLEVLKDLEQSLQDQLQAKKSVSNMQKVYWKQKVKNKSGYQDPAVLASETPYPRNQSIISYNLRVTVNEVKALYDLFKRVSSSIIDDGLIQKEEFQHAVFRNNNKQNLFAGRVFDLFDVKHNGVIEFGEFLCSLSVFHPSAPIADKVAFLFNCTSYDKLVTLREKR</sequence>
<evidence type="ECO:0000313" key="6">
    <source>
        <dbReference type="EMBL" id="MBA0843218.1"/>
    </source>
</evidence>
<evidence type="ECO:0000256" key="3">
    <source>
        <dbReference type="RuleBase" id="RU369080"/>
    </source>
</evidence>
<reference evidence="6 7" key="1">
    <citation type="journal article" date="2019" name="Genome Biol. Evol.">
        <title>Insights into the evolution of the New World diploid cottons (Gossypium, subgenus Houzingenia) based on genome sequencing.</title>
        <authorList>
            <person name="Grover C.E."/>
            <person name="Arick M.A. 2nd"/>
            <person name="Thrash A."/>
            <person name="Conover J.L."/>
            <person name="Sanders W.S."/>
            <person name="Peterson D.G."/>
            <person name="Frelichowski J.E."/>
            <person name="Scheffler J.A."/>
            <person name="Scheffler B.E."/>
            <person name="Wendel J.F."/>
        </authorList>
    </citation>
    <scope>NUCLEOTIDE SEQUENCE [LARGE SCALE GENOMIC DNA]</scope>
    <source>
        <strain evidence="6">6</strain>
        <tissue evidence="6">Leaf</tissue>
    </source>
</reference>
<keyword evidence="3" id="KW-0106">Calcium</keyword>
<comment type="function">
    <text evidence="3">Acts as a calcium sensor. CBL proteins interact with CIPK serine-threonine protein kinases. Binding of a CBL protein to the regulatory NAF domain of a CIPK protein lead to the activation of the kinase in a calcium-dependent manner.</text>
</comment>
<keyword evidence="7" id="KW-1185">Reference proteome</keyword>
<name>A0A7J9K9T6_9ROSI</name>
<dbReference type="PANTHER" id="PTHR23056:SF147">
    <property type="entry name" value="CALCINEURIN B-LIKE PROTEIN 8"/>
    <property type="match status" value="1"/>
</dbReference>
<evidence type="ECO:0000256" key="4">
    <source>
        <dbReference type="SAM" id="Coils"/>
    </source>
</evidence>
<dbReference type="InterPro" id="IPR045198">
    <property type="entry name" value="CNBL1-10"/>
</dbReference>
<proteinExistence type="inferred from homology"/>
<keyword evidence="1 3" id="KW-0677">Repeat</keyword>
<keyword evidence="4" id="KW-0175">Coiled coil</keyword>
<keyword evidence="3" id="KW-0479">Metal-binding</keyword>
<protein>
    <recommendedName>
        <fullName evidence="3">Calcineurin B-like protein</fullName>
    </recommendedName>
</protein>
<dbReference type="PROSITE" id="PS50222">
    <property type="entry name" value="EF_HAND_2"/>
    <property type="match status" value="1"/>
</dbReference>
<dbReference type="GO" id="GO:0005509">
    <property type="term" value="F:calcium ion binding"/>
    <property type="evidence" value="ECO:0007669"/>
    <property type="project" value="UniProtKB-UniRule"/>
</dbReference>
<feature type="coiled-coil region" evidence="4">
    <location>
        <begin position="17"/>
        <end position="47"/>
    </location>
</feature>
<evidence type="ECO:0000256" key="1">
    <source>
        <dbReference type="ARBA" id="ARBA00022737"/>
    </source>
</evidence>
<dbReference type="AlphaFoldDB" id="A0A7J9K9T6"/>
<dbReference type="GO" id="GO:0019900">
    <property type="term" value="F:kinase binding"/>
    <property type="evidence" value="ECO:0007669"/>
    <property type="project" value="UniProtKB-UniRule"/>
</dbReference>
<dbReference type="EMBL" id="JABFAE010000013">
    <property type="protein sequence ID" value="MBA0843218.1"/>
    <property type="molecule type" value="Genomic_DNA"/>
</dbReference>
<comment type="subcellular location">
    <subcellularLocation>
        <location evidence="3">Membrane</location>
    </subcellularLocation>
</comment>
<dbReference type="Gene3D" id="1.10.238.10">
    <property type="entry name" value="EF-hand"/>
    <property type="match status" value="1"/>
</dbReference>
<comment type="caution">
    <text evidence="6">The sequence shown here is derived from an EMBL/GenBank/DDBJ whole genome shotgun (WGS) entry which is preliminary data.</text>
</comment>
<dbReference type="InterPro" id="IPR011992">
    <property type="entry name" value="EF-hand-dom_pair"/>
</dbReference>
<dbReference type="InterPro" id="IPR002048">
    <property type="entry name" value="EF_hand_dom"/>
</dbReference>
<dbReference type="GO" id="GO:0016020">
    <property type="term" value="C:membrane"/>
    <property type="evidence" value="ECO:0007669"/>
    <property type="project" value="UniProtKB-SubCell"/>
</dbReference>
<dbReference type="PANTHER" id="PTHR23056">
    <property type="entry name" value="CALCINEURIN B"/>
    <property type="match status" value="1"/>
</dbReference>
<feature type="domain" description="EF-hand" evidence="5">
    <location>
        <begin position="127"/>
        <end position="162"/>
    </location>
</feature>
<keyword evidence="3" id="KW-0472">Membrane</keyword>
<dbReference type="SUPFAM" id="SSF47473">
    <property type="entry name" value="EF-hand"/>
    <property type="match status" value="1"/>
</dbReference>
<organism evidence="6 7">
    <name type="scientific">Gossypium armourianum</name>
    <dbReference type="NCBI Taxonomy" id="34283"/>
    <lineage>
        <taxon>Eukaryota</taxon>
        <taxon>Viridiplantae</taxon>
        <taxon>Streptophyta</taxon>
        <taxon>Embryophyta</taxon>
        <taxon>Tracheophyta</taxon>
        <taxon>Spermatophyta</taxon>
        <taxon>Magnoliopsida</taxon>
        <taxon>eudicotyledons</taxon>
        <taxon>Gunneridae</taxon>
        <taxon>Pentapetalae</taxon>
        <taxon>rosids</taxon>
        <taxon>malvids</taxon>
        <taxon>Malvales</taxon>
        <taxon>Malvaceae</taxon>
        <taxon>Malvoideae</taxon>
        <taxon>Gossypium</taxon>
    </lineage>
</organism>
<dbReference type="Proteomes" id="UP000593575">
    <property type="component" value="Unassembled WGS sequence"/>
</dbReference>
<comment type="subunit">
    <text evidence="3">Homodimer. Interacts with CIPK.</text>
</comment>
<evidence type="ECO:0000313" key="7">
    <source>
        <dbReference type="Proteomes" id="UP000593575"/>
    </source>
</evidence>
<evidence type="ECO:0000256" key="2">
    <source>
        <dbReference type="ARBA" id="ARBA00023774"/>
    </source>
</evidence>
<dbReference type="GO" id="GO:0019722">
    <property type="term" value="P:calcium-mediated signaling"/>
    <property type="evidence" value="ECO:0007669"/>
    <property type="project" value="UniProtKB-UniRule"/>
</dbReference>
<gene>
    <name evidence="6" type="ORF">Goarm_000428</name>
</gene>
<evidence type="ECO:0000259" key="5">
    <source>
        <dbReference type="PROSITE" id="PS50222"/>
    </source>
</evidence>